<keyword evidence="4 11" id="KW-0418">Kinase</keyword>
<dbReference type="FunFam" id="3.30.200.20:FF:000035">
    <property type="entry name" value="Serine/threonine protein kinase Stk1"/>
    <property type="match status" value="1"/>
</dbReference>
<dbReference type="PROSITE" id="PS00108">
    <property type="entry name" value="PROTEIN_KINASE_ST"/>
    <property type="match status" value="1"/>
</dbReference>
<gene>
    <name evidence="11" type="ORF">DB32_005681</name>
</gene>
<evidence type="ECO:0000256" key="9">
    <source>
        <dbReference type="SAM" id="MobiDB-lite"/>
    </source>
</evidence>
<feature type="region of interest" description="Disordered" evidence="9">
    <location>
        <begin position="361"/>
        <end position="418"/>
    </location>
</feature>
<evidence type="ECO:0000313" key="12">
    <source>
        <dbReference type="Proteomes" id="UP000034883"/>
    </source>
</evidence>
<feature type="region of interest" description="Disordered" evidence="9">
    <location>
        <begin position="430"/>
        <end position="496"/>
    </location>
</feature>
<dbReference type="Gene3D" id="3.30.200.20">
    <property type="entry name" value="Phosphorylase Kinase, domain 1"/>
    <property type="match status" value="1"/>
</dbReference>
<evidence type="ECO:0000256" key="1">
    <source>
        <dbReference type="ARBA" id="ARBA00022527"/>
    </source>
</evidence>
<evidence type="ECO:0000256" key="6">
    <source>
        <dbReference type="ARBA" id="ARBA00047899"/>
    </source>
</evidence>
<dbReference type="SMART" id="SM00220">
    <property type="entry name" value="S_TKc"/>
    <property type="match status" value="1"/>
</dbReference>
<dbReference type="Proteomes" id="UP000034883">
    <property type="component" value="Chromosome"/>
</dbReference>
<dbReference type="KEGG" id="samy:DB32_005681"/>
<keyword evidence="5 8" id="KW-0067">ATP-binding</keyword>
<dbReference type="PROSITE" id="PS00107">
    <property type="entry name" value="PROTEIN_KINASE_ATP"/>
    <property type="match status" value="1"/>
</dbReference>
<dbReference type="Gene3D" id="1.10.510.10">
    <property type="entry name" value="Transferase(Phosphotransferase) domain 1"/>
    <property type="match status" value="1"/>
</dbReference>
<comment type="catalytic activity">
    <reaction evidence="7">
        <text>L-seryl-[protein] + ATP = O-phospho-L-seryl-[protein] + ADP + H(+)</text>
        <dbReference type="Rhea" id="RHEA:17989"/>
        <dbReference type="Rhea" id="RHEA-COMP:9863"/>
        <dbReference type="Rhea" id="RHEA-COMP:11604"/>
        <dbReference type="ChEBI" id="CHEBI:15378"/>
        <dbReference type="ChEBI" id="CHEBI:29999"/>
        <dbReference type="ChEBI" id="CHEBI:30616"/>
        <dbReference type="ChEBI" id="CHEBI:83421"/>
        <dbReference type="ChEBI" id="CHEBI:456216"/>
        <dbReference type="EC" id="2.7.11.1"/>
    </reaction>
</comment>
<keyword evidence="3 8" id="KW-0547">Nucleotide-binding</keyword>
<protein>
    <submittedName>
        <fullName evidence="11">Serine/threonine protein kinase</fullName>
    </submittedName>
</protein>
<accession>A0A0F6YJV1</accession>
<dbReference type="InterPro" id="IPR011009">
    <property type="entry name" value="Kinase-like_dom_sf"/>
</dbReference>
<dbReference type="GO" id="GO:0005524">
    <property type="term" value="F:ATP binding"/>
    <property type="evidence" value="ECO:0007669"/>
    <property type="project" value="UniProtKB-UniRule"/>
</dbReference>
<evidence type="ECO:0000256" key="5">
    <source>
        <dbReference type="ARBA" id="ARBA00022840"/>
    </source>
</evidence>
<dbReference type="Pfam" id="PF00069">
    <property type="entry name" value="Pkinase"/>
    <property type="match status" value="1"/>
</dbReference>
<feature type="domain" description="Protein kinase" evidence="10">
    <location>
        <begin position="41"/>
        <end position="313"/>
    </location>
</feature>
<evidence type="ECO:0000256" key="2">
    <source>
        <dbReference type="ARBA" id="ARBA00022679"/>
    </source>
</evidence>
<evidence type="ECO:0000256" key="7">
    <source>
        <dbReference type="ARBA" id="ARBA00048679"/>
    </source>
</evidence>
<evidence type="ECO:0000259" key="10">
    <source>
        <dbReference type="PROSITE" id="PS50011"/>
    </source>
</evidence>
<sequence>MARACPHCGARHPGSLARCPATGLPIGGDPGLVGTTIAGRYHLVRLLGDGGMGAVYKAADQVLRRFVAIKLLHPNVARNPSSVERFQREARAAAAIGHPNIIDILDFGLEDKRPYMVMEYLRGRSLSQLIATEGAIDIKRACAIATHTLAGLAAAHDRGILHRDLKPANLMLVARFGDRNFVKVCDFGFAALFGGSGQSEESKTLTPERTLVGTPAYAAPERLRGDDRRDPRTDVYSVGVVLFEMLAGQRPFDAPTFAELARKVRNEPAPSIRTMRPDVSEGLERVIARALSKVREDRWASAEELAAALVPFGGRTINIEEDAPSDSFTFEMMRIKARETKKRGTRPSIELPRDDVQALLALRNKPAVEKTATPRPDRRRDSVEIPIDVEAPQPDPEEEHRSTQRREAASRPPGVNADATIRTTPVAAPLAPPQLHQSSTPGLAARDGGSIHKSTMPPPGSGALRPLTEPAPPPEFSPYAFALPPAPPLPEESNESAIPLSRVKRVPDAETDAPPSTPGPKVQGRLVVSVLRFVARKFGERALKDLLDAMPAHVRGPFDEGIQPDTWVDYDTLRALVEEIDARLGQDDLHMVLECGRAAAEGAFEVMRKVRPPQPPPELLIAEMPQVMQGLTQGLELQVRRLGKGYGRLELLEQSESSLTTSVLVLGFLERSLERFGAEDVEVNLLGARALEDPQTLIDISWLG</sequence>
<dbReference type="PANTHER" id="PTHR43289">
    <property type="entry name" value="MITOGEN-ACTIVATED PROTEIN KINASE KINASE KINASE 20-RELATED"/>
    <property type="match status" value="1"/>
</dbReference>
<dbReference type="InterPro" id="IPR000719">
    <property type="entry name" value="Prot_kinase_dom"/>
</dbReference>
<dbReference type="InterPro" id="IPR008271">
    <property type="entry name" value="Ser/Thr_kinase_AS"/>
</dbReference>
<keyword evidence="1 11" id="KW-0723">Serine/threonine-protein kinase</keyword>
<evidence type="ECO:0000256" key="8">
    <source>
        <dbReference type="PROSITE-ProRule" id="PRU10141"/>
    </source>
</evidence>
<dbReference type="GO" id="GO:0004674">
    <property type="term" value="F:protein serine/threonine kinase activity"/>
    <property type="evidence" value="ECO:0007669"/>
    <property type="project" value="UniProtKB-KW"/>
</dbReference>
<proteinExistence type="predicted"/>
<dbReference type="CDD" id="cd14014">
    <property type="entry name" value="STKc_PknB_like"/>
    <property type="match status" value="1"/>
</dbReference>
<organism evidence="11 12">
    <name type="scientific">Sandaracinus amylolyticus</name>
    <dbReference type="NCBI Taxonomy" id="927083"/>
    <lineage>
        <taxon>Bacteria</taxon>
        <taxon>Pseudomonadati</taxon>
        <taxon>Myxococcota</taxon>
        <taxon>Polyangia</taxon>
        <taxon>Polyangiales</taxon>
        <taxon>Sandaracinaceae</taxon>
        <taxon>Sandaracinus</taxon>
    </lineage>
</organism>
<evidence type="ECO:0000313" key="11">
    <source>
        <dbReference type="EMBL" id="AKF08532.1"/>
    </source>
</evidence>
<dbReference type="InterPro" id="IPR017441">
    <property type="entry name" value="Protein_kinase_ATP_BS"/>
</dbReference>
<feature type="binding site" evidence="8">
    <location>
        <position position="70"/>
    </location>
    <ligand>
        <name>ATP</name>
        <dbReference type="ChEBI" id="CHEBI:30616"/>
    </ligand>
</feature>
<comment type="catalytic activity">
    <reaction evidence="6">
        <text>L-threonyl-[protein] + ATP = O-phospho-L-threonyl-[protein] + ADP + H(+)</text>
        <dbReference type="Rhea" id="RHEA:46608"/>
        <dbReference type="Rhea" id="RHEA-COMP:11060"/>
        <dbReference type="Rhea" id="RHEA-COMP:11605"/>
        <dbReference type="ChEBI" id="CHEBI:15378"/>
        <dbReference type="ChEBI" id="CHEBI:30013"/>
        <dbReference type="ChEBI" id="CHEBI:30616"/>
        <dbReference type="ChEBI" id="CHEBI:61977"/>
        <dbReference type="ChEBI" id="CHEBI:456216"/>
        <dbReference type="EC" id="2.7.11.1"/>
    </reaction>
</comment>
<dbReference type="AlphaFoldDB" id="A0A0F6YJV1"/>
<dbReference type="STRING" id="927083.DB32_005681"/>
<dbReference type="SUPFAM" id="SSF56112">
    <property type="entry name" value="Protein kinase-like (PK-like)"/>
    <property type="match status" value="1"/>
</dbReference>
<feature type="compositionally biased region" description="Basic and acidic residues" evidence="9">
    <location>
        <begin position="398"/>
        <end position="409"/>
    </location>
</feature>
<dbReference type="RefSeq" id="WP_169791579.1">
    <property type="nucleotide sequence ID" value="NZ_CP011125.1"/>
</dbReference>
<keyword evidence="2" id="KW-0808">Transferase</keyword>
<evidence type="ECO:0000256" key="4">
    <source>
        <dbReference type="ARBA" id="ARBA00022777"/>
    </source>
</evidence>
<name>A0A0F6YJV1_9BACT</name>
<keyword evidence="12" id="KW-1185">Reference proteome</keyword>
<evidence type="ECO:0000256" key="3">
    <source>
        <dbReference type="ARBA" id="ARBA00022741"/>
    </source>
</evidence>
<dbReference type="PANTHER" id="PTHR43289:SF6">
    <property type="entry name" value="SERINE_THREONINE-PROTEIN KINASE NEKL-3"/>
    <property type="match status" value="1"/>
</dbReference>
<dbReference type="EMBL" id="CP011125">
    <property type="protein sequence ID" value="AKF08532.1"/>
    <property type="molecule type" value="Genomic_DNA"/>
</dbReference>
<dbReference type="PROSITE" id="PS50011">
    <property type="entry name" value="PROTEIN_KINASE_DOM"/>
    <property type="match status" value="1"/>
</dbReference>
<reference evidence="11 12" key="1">
    <citation type="submission" date="2015-03" db="EMBL/GenBank/DDBJ databases">
        <title>Genome assembly of Sandaracinus amylolyticus DSM 53668.</title>
        <authorList>
            <person name="Sharma G."/>
            <person name="Subramanian S."/>
        </authorList>
    </citation>
    <scope>NUCLEOTIDE SEQUENCE [LARGE SCALE GENOMIC DNA]</scope>
    <source>
        <strain evidence="11 12">DSM 53668</strain>
    </source>
</reference>